<evidence type="ECO:0000313" key="5">
    <source>
        <dbReference type="EMBL" id="CAH6776706.1"/>
    </source>
</evidence>
<keyword evidence="1" id="KW-0694">RNA-binding</keyword>
<dbReference type="GO" id="GO:0005634">
    <property type="term" value="C:nucleus"/>
    <property type="evidence" value="ECO:0007669"/>
    <property type="project" value="TreeGrafter"/>
</dbReference>
<dbReference type="Pfam" id="PF02295">
    <property type="entry name" value="z-alpha"/>
    <property type="match status" value="2"/>
</dbReference>
<feature type="region of interest" description="Disordered" evidence="3">
    <location>
        <begin position="196"/>
        <end position="230"/>
    </location>
</feature>
<dbReference type="SMART" id="SM00550">
    <property type="entry name" value="Zalpha"/>
    <property type="match status" value="2"/>
</dbReference>
<dbReference type="EMBL" id="CALSGD010000043">
    <property type="protein sequence ID" value="CAH6776706.1"/>
    <property type="molecule type" value="Genomic_DNA"/>
</dbReference>
<feature type="domain" description="Z-binding" evidence="4">
    <location>
        <begin position="4"/>
        <end position="66"/>
    </location>
</feature>
<evidence type="ECO:0000256" key="3">
    <source>
        <dbReference type="SAM" id="MobiDB-lite"/>
    </source>
</evidence>
<dbReference type="InterPro" id="IPR042371">
    <property type="entry name" value="Z_dom"/>
</dbReference>
<name>A0AAU9YSH0_PHORO</name>
<dbReference type="Gene3D" id="1.10.10.10">
    <property type="entry name" value="Winged helix-like DNA-binding domain superfamily/Winged helix DNA-binding domain"/>
    <property type="match status" value="2"/>
</dbReference>
<keyword evidence="6" id="KW-1185">Reference proteome</keyword>
<dbReference type="SUPFAM" id="SSF46785">
    <property type="entry name" value="Winged helix' DNA-binding domain"/>
    <property type="match status" value="2"/>
</dbReference>
<feature type="domain" description="Z-binding" evidence="4">
    <location>
        <begin position="80"/>
        <end position="141"/>
    </location>
</feature>
<evidence type="ECO:0000256" key="2">
    <source>
        <dbReference type="ARBA" id="ARBA00023118"/>
    </source>
</evidence>
<feature type="compositionally biased region" description="Polar residues" evidence="3">
    <location>
        <begin position="358"/>
        <end position="371"/>
    </location>
</feature>
<feature type="region of interest" description="Disordered" evidence="3">
    <location>
        <begin position="255"/>
        <end position="299"/>
    </location>
</feature>
<dbReference type="PROSITE" id="PS50139">
    <property type="entry name" value="Z_BINDING"/>
    <property type="match status" value="2"/>
</dbReference>
<sequence>MDASSALDNLEQKIRQVLDEAGRPVKIAKLVKECQVPKKALNQVLYRLKSEGKVHSPAPAMWCLGGDAPGNESPAIPEDPSAQPSLDEKILRFLETSGPHKALHIAKALGMTTAKEVNPHLYAMRNRHILSCDENMWMIYDSSPKGQELAHPGVSRERPAIIYQQNPTNVICQQGAFNHISISESQAIQIGHGNTMQMQPAYDPRGPRPRHPLPLPVPEDPSSQDTPAGAWGAQHIHLEESMLRRVQLGHSNEMSLPEHPVEHTDYSFSDSPPVSATSADPGTSFPTQSPEPGPQPEADTAQKVYIKSCLLVDATIGNSNKMTIHSTSEGGVAGSGGSGEPKGDTDSKATPPRRSCLKSPSNSTLLTSELGTMTLGDSGPQTAEPVVKEGGVSHAGTWQTQE</sequence>
<feature type="region of interest" description="Disordered" evidence="3">
    <location>
        <begin position="322"/>
        <end position="402"/>
    </location>
</feature>
<dbReference type="GO" id="GO:0003726">
    <property type="term" value="F:double-stranded RNA adenosine deaminase activity"/>
    <property type="evidence" value="ECO:0007669"/>
    <property type="project" value="InterPro"/>
</dbReference>
<dbReference type="InterPro" id="IPR036390">
    <property type="entry name" value="WH_DNA-bd_sf"/>
</dbReference>
<dbReference type="GO" id="GO:0003723">
    <property type="term" value="F:RNA binding"/>
    <property type="evidence" value="ECO:0007669"/>
    <property type="project" value="UniProtKB-KW"/>
</dbReference>
<comment type="caution">
    <text evidence="5">The sequence shown here is derived from an EMBL/GenBank/DDBJ whole genome shotgun (WGS) entry which is preliminary data.</text>
</comment>
<reference evidence="5" key="1">
    <citation type="submission" date="2022-06" db="EMBL/GenBank/DDBJ databases">
        <authorList>
            <person name="Andreotti S."/>
            <person name="Wyler E."/>
        </authorList>
    </citation>
    <scope>NUCLEOTIDE SEQUENCE</scope>
</reference>
<organism evidence="5 6">
    <name type="scientific">Phodopus roborovskii</name>
    <name type="common">Roborovski's desert hamster</name>
    <name type="synonym">Cricetulus roborovskii</name>
    <dbReference type="NCBI Taxonomy" id="109678"/>
    <lineage>
        <taxon>Eukaryota</taxon>
        <taxon>Metazoa</taxon>
        <taxon>Chordata</taxon>
        <taxon>Craniata</taxon>
        <taxon>Vertebrata</taxon>
        <taxon>Euteleostomi</taxon>
        <taxon>Mammalia</taxon>
        <taxon>Eutheria</taxon>
        <taxon>Euarchontoglires</taxon>
        <taxon>Glires</taxon>
        <taxon>Rodentia</taxon>
        <taxon>Myomorpha</taxon>
        <taxon>Muroidea</taxon>
        <taxon>Cricetidae</taxon>
        <taxon>Cricetinae</taxon>
        <taxon>Phodopus</taxon>
    </lineage>
</organism>
<evidence type="ECO:0000313" key="6">
    <source>
        <dbReference type="Proteomes" id="UP001152836"/>
    </source>
</evidence>
<evidence type="ECO:0000256" key="1">
    <source>
        <dbReference type="ARBA" id="ARBA00022884"/>
    </source>
</evidence>
<dbReference type="AlphaFoldDB" id="A0AAU9YSH0"/>
<dbReference type="GO" id="GO:0060340">
    <property type="term" value="P:positive regulation of type I interferon-mediated signaling pathway"/>
    <property type="evidence" value="ECO:0007669"/>
    <property type="project" value="InterPro"/>
</dbReference>
<gene>
    <name evidence="5" type="primary">Zbp1</name>
    <name evidence="5" type="ORF">PHOROB_LOCUS734</name>
</gene>
<dbReference type="PANTHER" id="PTHR14966:SF0">
    <property type="entry name" value="Z-DNA-BINDING PROTEIN 1"/>
    <property type="match status" value="1"/>
</dbReference>
<dbReference type="GO" id="GO:0003677">
    <property type="term" value="F:DNA binding"/>
    <property type="evidence" value="ECO:0007669"/>
    <property type="project" value="InterPro"/>
</dbReference>
<accession>A0AAU9YSH0</accession>
<dbReference type="Proteomes" id="UP001152836">
    <property type="component" value="Unassembled WGS sequence"/>
</dbReference>
<dbReference type="Pfam" id="PF12721">
    <property type="entry name" value="RHIM"/>
    <property type="match status" value="1"/>
</dbReference>
<feature type="compositionally biased region" description="Gly residues" evidence="3">
    <location>
        <begin position="331"/>
        <end position="340"/>
    </location>
</feature>
<protein>
    <submittedName>
        <fullName evidence="5">Zbp1 protein</fullName>
    </submittedName>
</protein>
<evidence type="ECO:0000259" key="4">
    <source>
        <dbReference type="PROSITE" id="PS50139"/>
    </source>
</evidence>
<proteinExistence type="predicted"/>
<dbReference type="InterPro" id="IPR042361">
    <property type="entry name" value="ZBP1"/>
</dbReference>
<dbReference type="InterPro" id="IPR036388">
    <property type="entry name" value="WH-like_DNA-bd_sf"/>
</dbReference>
<dbReference type="PANTHER" id="PTHR14966">
    <property type="entry name" value="Z-DNA-BINDING PROTEIN 1"/>
    <property type="match status" value="1"/>
</dbReference>
<dbReference type="GO" id="GO:0051607">
    <property type="term" value="P:defense response to virus"/>
    <property type="evidence" value="ECO:0007669"/>
    <property type="project" value="UniProtKB-KW"/>
</dbReference>
<keyword evidence="2" id="KW-0051">Antiviral defense</keyword>
<dbReference type="InterPro" id="IPR025735">
    <property type="entry name" value="RHIM"/>
</dbReference>
<feature type="compositionally biased region" description="Polar residues" evidence="3">
    <location>
        <begin position="266"/>
        <end position="288"/>
    </location>
</feature>